<protein>
    <submittedName>
        <fullName evidence="1">Uncharacterized protein</fullName>
    </submittedName>
</protein>
<comment type="caution">
    <text evidence="1">The sequence shown here is derived from an EMBL/GenBank/DDBJ whole genome shotgun (WGS) entry which is preliminary data.</text>
</comment>
<sequence>MKKIMFSDKFGLTQAVLECRKTMTRRIIKCPRTFKGEWVAGFNIHRSPSDKEIVGFPCMYDADEREFDMGEILPKYELGEVVAIAQSYMDVDRFHRKGKNAAYLEYLDSILPELKLHPGWTNKMFVKADLMPRHIEFTDRKVERLQDISDEDCLKEGIYEDSGDDEFPPSIFYEFEGNKDNGFDTPREAFAALIDKVSGKGTWESNPYVWAYEFELMK</sequence>
<gene>
    <name evidence="1" type="ORF">DXA49_14550</name>
</gene>
<proteinExistence type="predicted"/>
<evidence type="ECO:0000313" key="1">
    <source>
        <dbReference type="EMBL" id="RGY24229.1"/>
    </source>
</evidence>
<dbReference type="EMBL" id="QSCS01000023">
    <property type="protein sequence ID" value="RGY24229.1"/>
    <property type="molecule type" value="Genomic_DNA"/>
</dbReference>
<accession>A0A413IZM8</accession>
<organism evidence="1 2">
    <name type="scientific">Bacteroides caccae</name>
    <dbReference type="NCBI Taxonomy" id="47678"/>
    <lineage>
        <taxon>Bacteria</taxon>
        <taxon>Pseudomonadati</taxon>
        <taxon>Bacteroidota</taxon>
        <taxon>Bacteroidia</taxon>
        <taxon>Bacteroidales</taxon>
        <taxon>Bacteroidaceae</taxon>
        <taxon>Bacteroides</taxon>
    </lineage>
</organism>
<dbReference type="AlphaFoldDB" id="A0A413IZM8"/>
<dbReference type="RefSeq" id="WP_117694705.1">
    <property type="nucleotide sequence ID" value="NZ_JADNGD010000003.1"/>
</dbReference>
<evidence type="ECO:0000313" key="2">
    <source>
        <dbReference type="Proteomes" id="UP000284431"/>
    </source>
</evidence>
<reference evidence="1 2" key="1">
    <citation type="submission" date="2018-08" db="EMBL/GenBank/DDBJ databases">
        <title>A genome reference for cultivated species of the human gut microbiota.</title>
        <authorList>
            <person name="Zou Y."/>
            <person name="Xue W."/>
            <person name="Luo G."/>
        </authorList>
    </citation>
    <scope>NUCLEOTIDE SEQUENCE [LARGE SCALE GENOMIC DNA]</scope>
    <source>
        <strain evidence="1 2">OF02-6LB</strain>
    </source>
</reference>
<name>A0A413IZM8_9BACE</name>
<dbReference type="Proteomes" id="UP000284431">
    <property type="component" value="Unassembled WGS sequence"/>
</dbReference>